<dbReference type="OrthoDB" id="731539at2759"/>
<evidence type="ECO:0000256" key="3">
    <source>
        <dbReference type="PROSITE-ProRule" id="PRU00708"/>
    </source>
</evidence>
<dbReference type="PANTHER" id="PTHR47926:SF537">
    <property type="entry name" value="PENTACOTRIPEPTIDE-REPEAT REGION OF PRORP DOMAIN-CONTAINING PROTEIN"/>
    <property type="match status" value="1"/>
</dbReference>
<protein>
    <submittedName>
        <fullName evidence="9">Pentatricopeptide repeat-containing protein At3g22690-like</fullName>
    </submittedName>
</protein>
<evidence type="ECO:0000313" key="7">
    <source>
        <dbReference type="Proteomes" id="UP000197138"/>
    </source>
</evidence>
<feature type="compositionally biased region" description="Polar residues" evidence="4">
    <location>
        <begin position="29"/>
        <end position="38"/>
    </location>
</feature>
<dbReference type="NCBIfam" id="TIGR00756">
    <property type="entry name" value="PPR"/>
    <property type="match status" value="8"/>
</dbReference>
<reference evidence="9" key="4">
    <citation type="submission" date="2025-04" db="UniProtKB">
        <authorList>
            <consortium name="RefSeq"/>
        </authorList>
    </citation>
    <scope>IDENTIFICATION</scope>
    <source>
        <tissue evidence="9">Leaf</tissue>
    </source>
</reference>
<evidence type="ECO:0000259" key="5">
    <source>
        <dbReference type="Pfam" id="PF14432"/>
    </source>
</evidence>
<gene>
    <name evidence="9" type="primary">LOC116193563</name>
    <name evidence="6" type="ORF">CDL15_Pgr025660</name>
</gene>
<dbReference type="AlphaFoldDB" id="A0A218WC76"/>
<evidence type="ECO:0000313" key="8">
    <source>
        <dbReference type="Proteomes" id="UP000515151"/>
    </source>
</evidence>
<dbReference type="Gene3D" id="1.25.40.10">
    <property type="entry name" value="Tetratricopeptide repeat domain"/>
    <property type="match status" value="5"/>
</dbReference>
<dbReference type="GO" id="GO:0008270">
    <property type="term" value="F:zinc ion binding"/>
    <property type="evidence" value="ECO:0007669"/>
    <property type="project" value="InterPro"/>
</dbReference>
<dbReference type="GO" id="GO:0003729">
    <property type="term" value="F:mRNA binding"/>
    <property type="evidence" value="ECO:0007669"/>
    <property type="project" value="UniProtKB-ARBA"/>
</dbReference>
<dbReference type="PANTHER" id="PTHR47926">
    <property type="entry name" value="PENTATRICOPEPTIDE REPEAT-CONTAINING PROTEIN"/>
    <property type="match status" value="1"/>
</dbReference>
<dbReference type="FunFam" id="1.25.40.10:FF:000436">
    <property type="entry name" value="Pentatricopeptide repeat-containing protein At5g39350 family"/>
    <property type="match status" value="1"/>
</dbReference>
<dbReference type="InterPro" id="IPR011990">
    <property type="entry name" value="TPR-like_helical_dom_sf"/>
</dbReference>
<dbReference type="Pfam" id="PF01535">
    <property type="entry name" value="PPR"/>
    <property type="match status" value="6"/>
</dbReference>
<dbReference type="InterPro" id="IPR046848">
    <property type="entry name" value="E_motif"/>
</dbReference>
<dbReference type="Pfam" id="PF13041">
    <property type="entry name" value="PPR_2"/>
    <property type="match status" value="3"/>
</dbReference>
<feature type="region of interest" description="Disordered" evidence="4">
    <location>
        <begin position="1"/>
        <end position="38"/>
    </location>
</feature>
<proteinExistence type="inferred from homology"/>
<keyword evidence="8" id="KW-1185">Reference proteome</keyword>
<feature type="repeat" description="PPR" evidence="3">
    <location>
        <begin position="444"/>
        <end position="478"/>
    </location>
</feature>
<dbReference type="GeneID" id="116193563"/>
<reference evidence="6" key="2">
    <citation type="submission" date="2017-06" db="EMBL/GenBank/DDBJ databases">
        <title>The pomegranate genome and the genomics of punicalagin biosynthesis.</title>
        <authorList>
            <person name="Xu C."/>
        </authorList>
    </citation>
    <scope>NUCLEOTIDE SEQUENCE [LARGE SCALE GENOMIC DNA]</scope>
    <source>
        <tissue evidence="6">Fresh leaf</tissue>
    </source>
</reference>
<evidence type="ECO:0000256" key="1">
    <source>
        <dbReference type="ARBA" id="ARBA00006643"/>
    </source>
</evidence>
<evidence type="ECO:0000313" key="9">
    <source>
        <dbReference type="RefSeq" id="XP_031378168.1"/>
    </source>
</evidence>
<dbReference type="InterPro" id="IPR032867">
    <property type="entry name" value="DYW_dom"/>
</dbReference>
<dbReference type="Pfam" id="PF20431">
    <property type="entry name" value="E_motif"/>
    <property type="match status" value="1"/>
</dbReference>
<evidence type="ECO:0000313" key="6">
    <source>
        <dbReference type="EMBL" id="OWM69811.1"/>
    </source>
</evidence>
<dbReference type="Pfam" id="PF14432">
    <property type="entry name" value="DYW_deaminase"/>
    <property type="match status" value="1"/>
</dbReference>
<dbReference type="Proteomes" id="UP000197138">
    <property type="component" value="Unassembled WGS sequence"/>
</dbReference>
<dbReference type="EMBL" id="MTKT01004810">
    <property type="protein sequence ID" value="OWM69811.1"/>
    <property type="molecule type" value="Genomic_DNA"/>
</dbReference>
<keyword evidence="2" id="KW-0677">Repeat</keyword>
<accession>A0A218WC76</accession>
<feature type="repeat" description="PPR" evidence="3">
    <location>
        <begin position="109"/>
        <end position="143"/>
    </location>
</feature>
<feature type="repeat" description="PPR" evidence="3">
    <location>
        <begin position="311"/>
        <end position="346"/>
    </location>
</feature>
<dbReference type="InterPro" id="IPR002885">
    <property type="entry name" value="PPR_rpt"/>
</dbReference>
<evidence type="ECO:0000256" key="4">
    <source>
        <dbReference type="SAM" id="MobiDB-lite"/>
    </source>
</evidence>
<dbReference type="Proteomes" id="UP000515151">
    <property type="component" value="Chromosome 2"/>
</dbReference>
<feature type="domain" description="DYW" evidence="5">
    <location>
        <begin position="760"/>
        <end position="852"/>
    </location>
</feature>
<dbReference type="RefSeq" id="XP_031378168.1">
    <property type="nucleotide sequence ID" value="XM_031522308.1"/>
</dbReference>
<dbReference type="GO" id="GO:0009451">
    <property type="term" value="P:RNA modification"/>
    <property type="evidence" value="ECO:0007669"/>
    <property type="project" value="InterPro"/>
</dbReference>
<feature type="repeat" description="PPR" evidence="3">
    <location>
        <begin position="210"/>
        <end position="244"/>
    </location>
</feature>
<comment type="similarity">
    <text evidence="1">Belongs to the PPR family. PCMP-H subfamily.</text>
</comment>
<dbReference type="InterPro" id="IPR046960">
    <property type="entry name" value="PPR_At4g14850-like_plant"/>
</dbReference>
<evidence type="ECO:0000256" key="2">
    <source>
        <dbReference type="ARBA" id="ARBA00022737"/>
    </source>
</evidence>
<reference evidence="8" key="3">
    <citation type="journal article" date="2020" name="Plant Biotechnol. J.">
        <title>The pomegranate (Punica granatum L.) draft genome dissects genetic divergence between soft- and hard-seeded cultivars.</title>
        <authorList>
            <person name="Luo X."/>
            <person name="Li H."/>
            <person name="Wu Z."/>
            <person name="Yao W."/>
            <person name="Zhao P."/>
            <person name="Cao D."/>
            <person name="Yu H."/>
            <person name="Li K."/>
            <person name="Poudel K."/>
            <person name="Zhao D."/>
            <person name="Zhang F."/>
            <person name="Xia X."/>
            <person name="Chen L."/>
            <person name="Wang Q."/>
            <person name="Jing D."/>
            <person name="Cao S."/>
        </authorList>
    </citation>
    <scope>NUCLEOTIDE SEQUENCE [LARGE SCALE GENOMIC DNA]</scope>
</reference>
<feature type="repeat" description="PPR" evidence="3">
    <location>
        <begin position="413"/>
        <end position="443"/>
    </location>
</feature>
<name>A0A218WC76_PUNGR</name>
<sequence length="852" mass="94736">MTITTLPSTLPSPPPVSAVPEPHARPRQNEQSLATEHSTPVIGSLKSCKSLNEISQLHCHMTKKGLSCSSSAVSNLVSACTELATPESLAYAQKVFEQYAESQGVDDGSLFTYNSLIRGYSLLDLGQNAILVYVQMAVKGVVPDKYTFPFVLSACTKINGFAEGLQVHGAAIKTGWDGDVYVQNSLIHFYFECGDMDDGQKVFDGMGERNVVSWTSLICGYARGENPREAVSLFFDMVDSGIRPNSITMVCVISACSKLQDLSLGKRICAYIDDLGVKLHTHMANAVVDMYMKCGAFGNAKQIFDECEDRNLVLYNTVMSNYVREGMAREAINILNEMLLREGLRPDRVTLLSVVSACAHLDELALGRSCHAYALRNGLERWENISNAMIDMYMKCGETELACRVFDWMPNRTTVSWNSLIAGYIKNGDLESARKIFLEMPERDLVSLNTIIGALVQESSFEEAIELFRTMQREGVKPDRVTLVSVASACGYLGALGLAKWLYRYIRENDIHCDMRLSTALVDMFGRCGDPQSAMLVFDKMKERDVSAWTAAIGAMAMEGNGQRAMELFNEIIREGLKPDEVLFVGLLTALSHAGMVEEGWSVFKSMEEIYGISPLIVHYGCMVDLLGRAGLLEQALDFIKGMPSEPNDVIWASLLAACRKHKNLEMAAYATERINELNPNKTGIPVLLSNVYASEGKWSDVAKVRLRMKEKGIQKVPGSSSVEISGMIHEFTSGDEFHPEMRHITRMLDEINCRLRDTGHVPDLSTVLLDVDEQEKGFLLSRHSEKLAIAYGLISTGQKMPVRVVKNLRICSDCHAFAKLVSVVYDREIVVRDNNRFHFFRQGLCSCGEYW</sequence>
<dbReference type="FunFam" id="1.25.40.10:FF:000690">
    <property type="entry name" value="Pentatricopeptide repeat-containing protein"/>
    <property type="match status" value="1"/>
</dbReference>
<dbReference type="PROSITE" id="PS51375">
    <property type="entry name" value="PPR"/>
    <property type="match status" value="6"/>
</dbReference>
<dbReference type="FunFam" id="1.25.40.10:FF:000968">
    <property type="entry name" value="Pentatricopeptide repeat-containing protein, mitochondrial"/>
    <property type="match status" value="1"/>
</dbReference>
<organism evidence="6 7">
    <name type="scientific">Punica granatum</name>
    <name type="common">Pomegranate</name>
    <dbReference type="NCBI Taxonomy" id="22663"/>
    <lineage>
        <taxon>Eukaryota</taxon>
        <taxon>Viridiplantae</taxon>
        <taxon>Streptophyta</taxon>
        <taxon>Embryophyta</taxon>
        <taxon>Tracheophyta</taxon>
        <taxon>Spermatophyta</taxon>
        <taxon>Magnoliopsida</taxon>
        <taxon>eudicotyledons</taxon>
        <taxon>Gunneridae</taxon>
        <taxon>Pentapetalae</taxon>
        <taxon>rosids</taxon>
        <taxon>malvids</taxon>
        <taxon>Myrtales</taxon>
        <taxon>Lythraceae</taxon>
        <taxon>Punica</taxon>
    </lineage>
</organism>
<reference evidence="7" key="1">
    <citation type="journal article" date="2017" name="Plant J.">
        <title>The pomegranate (Punica granatum L.) genome and the genomics of punicalagin biosynthesis.</title>
        <authorList>
            <person name="Qin G."/>
            <person name="Xu C."/>
            <person name="Ming R."/>
            <person name="Tang H."/>
            <person name="Guyot R."/>
            <person name="Kramer E.M."/>
            <person name="Hu Y."/>
            <person name="Yi X."/>
            <person name="Qi Y."/>
            <person name="Xu X."/>
            <person name="Gao Z."/>
            <person name="Pan H."/>
            <person name="Jian J."/>
            <person name="Tian Y."/>
            <person name="Yue Z."/>
            <person name="Xu Y."/>
        </authorList>
    </citation>
    <scope>NUCLEOTIDE SEQUENCE [LARGE SCALE GENOMIC DNA]</scope>
    <source>
        <strain evidence="7">cv. Dabenzi</strain>
    </source>
</reference>
<feature type="repeat" description="PPR" evidence="3">
    <location>
        <begin position="545"/>
        <end position="579"/>
    </location>
</feature>
<dbReference type="FunFam" id="1.25.40.10:FF:001238">
    <property type="entry name" value="Pentatricopeptide repeat-containing protein At3g22690"/>
    <property type="match status" value="1"/>
</dbReference>